<evidence type="ECO:0000313" key="2">
    <source>
        <dbReference type="Proteomes" id="UP000011131"/>
    </source>
</evidence>
<keyword evidence="2" id="KW-1185">Reference proteome</keyword>
<dbReference type="PATRIC" id="fig|1278073.3.peg.4906"/>
<proteinExistence type="predicted"/>
<dbReference type="RefSeq" id="WP_015350381.1">
    <property type="nucleotide sequence ID" value="NC_020126.1"/>
</dbReference>
<dbReference type="STRING" id="1278073.MYSTI_04835"/>
<dbReference type="HOGENOM" id="CLU_1720376_0_0_7"/>
<dbReference type="KEGG" id="msd:MYSTI_04835"/>
<reference evidence="1 2" key="1">
    <citation type="journal article" date="2013" name="Genome Announc.">
        <title>Complete genome sequence of Myxococcus stipitatus strain DSM 14675, a fruiting myxobacterium.</title>
        <authorList>
            <person name="Huntley S."/>
            <person name="Kneip S."/>
            <person name="Treuner-Lange A."/>
            <person name="Sogaard-Andersen L."/>
        </authorList>
    </citation>
    <scope>NUCLEOTIDE SEQUENCE [LARGE SCALE GENOMIC DNA]</scope>
    <source>
        <strain evidence="2">DSM 14675 / JCM 12634 / Mx s8</strain>
    </source>
</reference>
<organism evidence="1 2">
    <name type="scientific">Myxococcus stipitatus (strain DSM 14675 / JCM 12634 / Mx s8)</name>
    <dbReference type="NCBI Taxonomy" id="1278073"/>
    <lineage>
        <taxon>Bacteria</taxon>
        <taxon>Pseudomonadati</taxon>
        <taxon>Myxococcota</taxon>
        <taxon>Myxococcia</taxon>
        <taxon>Myxococcales</taxon>
        <taxon>Cystobacterineae</taxon>
        <taxon>Myxococcaceae</taxon>
        <taxon>Myxococcus</taxon>
    </lineage>
</organism>
<dbReference type="AlphaFoldDB" id="L7UE41"/>
<dbReference type="Proteomes" id="UP000011131">
    <property type="component" value="Chromosome"/>
</dbReference>
<dbReference type="EMBL" id="CP004025">
    <property type="protein sequence ID" value="AGC46125.1"/>
    <property type="molecule type" value="Genomic_DNA"/>
</dbReference>
<gene>
    <name evidence="1" type="ordered locus">MYSTI_04835</name>
</gene>
<dbReference type="OrthoDB" id="5514567at2"/>
<name>L7UE41_MYXSD</name>
<accession>L7UE41</accession>
<evidence type="ECO:0000313" key="1">
    <source>
        <dbReference type="EMBL" id="AGC46125.1"/>
    </source>
</evidence>
<sequence>METLDITFDARHDLTGEVGSVKCGLCEKAARGRMLDSGALTRGFAWDCPCGASGVHARLHDMDELYRDILEVWGLEPRDPDLSPPTPVGESGFLSAVYVDGPALLRDLFAEARGQGAQVASTEVEVRLVVPGFTPRASLWTVLWARAPRQAE</sequence>
<protein>
    <submittedName>
        <fullName evidence="1">Uncharacterized protein</fullName>
    </submittedName>
</protein>